<dbReference type="Proteomes" id="UP000544110">
    <property type="component" value="Unassembled WGS sequence"/>
</dbReference>
<protein>
    <recommendedName>
        <fullName evidence="5">Holin-X, holin superfamily III</fullName>
    </recommendedName>
</protein>
<evidence type="ECO:0000313" key="4">
    <source>
        <dbReference type="Proteomes" id="UP000544110"/>
    </source>
</evidence>
<keyword evidence="2" id="KW-1133">Transmembrane helix</keyword>
<gene>
    <name evidence="3" type="ORF">BJ989_000643</name>
</gene>
<comment type="caution">
    <text evidence="3">The sequence shown here is derived from an EMBL/GenBank/DDBJ whole genome shotgun (WGS) entry which is preliminary data.</text>
</comment>
<reference evidence="3 4" key="1">
    <citation type="submission" date="2020-07" db="EMBL/GenBank/DDBJ databases">
        <title>Sequencing the genomes of 1000 actinobacteria strains.</title>
        <authorList>
            <person name="Klenk H.-P."/>
        </authorList>
    </citation>
    <scope>NUCLEOTIDE SEQUENCE [LARGE SCALE GENOMIC DNA]</scope>
    <source>
        <strain evidence="3 4">DSM 24552</strain>
    </source>
</reference>
<feature type="transmembrane region" description="Helical" evidence="2">
    <location>
        <begin position="118"/>
        <end position="138"/>
    </location>
</feature>
<sequence length="170" mass="17706">MSTPQDRTAVTDAPGVPGQTRAANPGVSGSTETFAGEDHAPRGSGDGRSLGEIVSDVTGDLSRLFQQEVELAKTELKQELTKAGKGAGLLGGAGVAGLYFLGFASLALAYLLHNWLPLEAGAGIVALLWGLVAAALALTGKKEVQEANPQLPQTQRTIQEDKEWVRAQKS</sequence>
<dbReference type="RefSeq" id="WP_218848702.1">
    <property type="nucleotide sequence ID" value="NZ_JACCAC010000001.1"/>
</dbReference>
<keyword evidence="2" id="KW-0472">Membrane</keyword>
<feature type="transmembrane region" description="Helical" evidence="2">
    <location>
        <begin position="87"/>
        <end position="112"/>
    </location>
</feature>
<dbReference type="InterPro" id="IPR009937">
    <property type="entry name" value="Phage_holin_3_6"/>
</dbReference>
<evidence type="ECO:0000256" key="1">
    <source>
        <dbReference type="SAM" id="MobiDB-lite"/>
    </source>
</evidence>
<organism evidence="3 4">
    <name type="scientific">Nocardioides perillae</name>
    <dbReference type="NCBI Taxonomy" id="1119534"/>
    <lineage>
        <taxon>Bacteria</taxon>
        <taxon>Bacillati</taxon>
        <taxon>Actinomycetota</taxon>
        <taxon>Actinomycetes</taxon>
        <taxon>Propionibacteriales</taxon>
        <taxon>Nocardioidaceae</taxon>
        <taxon>Nocardioides</taxon>
    </lineage>
</organism>
<proteinExistence type="predicted"/>
<keyword evidence="4" id="KW-1185">Reference proteome</keyword>
<name>A0A7Y9RUG1_9ACTN</name>
<evidence type="ECO:0000313" key="3">
    <source>
        <dbReference type="EMBL" id="NYG54339.1"/>
    </source>
</evidence>
<keyword evidence="2" id="KW-0812">Transmembrane</keyword>
<evidence type="ECO:0008006" key="5">
    <source>
        <dbReference type="Google" id="ProtNLM"/>
    </source>
</evidence>
<evidence type="ECO:0000256" key="2">
    <source>
        <dbReference type="SAM" id="Phobius"/>
    </source>
</evidence>
<dbReference type="EMBL" id="JACCAC010000001">
    <property type="protein sequence ID" value="NYG54339.1"/>
    <property type="molecule type" value="Genomic_DNA"/>
</dbReference>
<dbReference type="Pfam" id="PF07332">
    <property type="entry name" value="Phage_holin_3_6"/>
    <property type="match status" value="1"/>
</dbReference>
<dbReference type="AlphaFoldDB" id="A0A7Y9RUG1"/>
<accession>A0A7Y9RUG1</accession>
<feature type="region of interest" description="Disordered" evidence="1">
    <location>
        <begin position="1"/>
        <end position="49"/>
    </location>
</feature>